<gene>
    <name evidence="1" type="ORF">GLW08_10220</name>
</gene>
<dbReference type="Proteomes" id="UP000466692">
    <property type="component" value="Unassembled WGS sequence"/>
</dbReference>
<name>A0ACC7VHW5_9BACI</name>
<sequence>MFSPSPAHNGNMIFSKGRVNTMKHFAIIFIIILLLQPHLFLAAQSKRTSPLQPLTDITDFIKNHNLEVGTWEVTMKKDIHQDEMSYYKEMLQTQYPHMTIKETENEKSKKFVFTNHQKKSQFVEKFIMVVSKEMQSYAQILYVATGDEWNESTKSNFMPRLNQLKSAIFQENTTIFTCVKTEYNGIIDGVLLLEKFSTRLQIEELQILKEEDFISVTGLTKKWSQAIPYGDQGSMNVQFALREGMGAKTTLTFGTPVITNEY</sequence>
<evidence type="ECO:0000313" key="2">
    <source>
        <dbReference type="Proteomes" id="UP000466692"/>
    </source>
</evidence>
<keyword evidence="2" id="KW-1185">Reference proteome</keyword>
<reference evidence="1" key="1">
    <citation type="submission" date="2019-11" db="EMBL/GenBank/DDBJ databases">
        <title>Genome sequences of 17 halophilic strains isolated from different environments.</title>
        <authorList>
            <person name="Furrow R.E."/>
        </authorList>
    </citation>
    <scope>NUCLEOTIDE SEQUENCE</scope>
    <source>
        <strain evidence="1">22510_22_Filter</strain>
    </source>
</reference>
<evidence type="ECO:0000313" key="1">
    <source>
        <dbReference type="EMBL" id="MYL53710.1"/>
    </source>
</evidence>
<organism evidence="1 2">
    <name type="scientific">Pontibacillus yanchengensis</name>
    <dbReference type="NCBI Taxonomy" id="462910"/>
    <lineage>
        <taxon>Bacteria</taxon>
        <taxon>Bacillati</taxon>
        <taxon>Bacillota</taxon>
        <taxon>Bacilli</taxon>
        <taxon>Bacillales</taxon>
        <taxon>Bacillaceae</taxon>
        <taxon>Pontibacillus</taxon>
    </lineage>
</organism>
<protein>
    <submittedName>
        <fullName evidence="1">Uncharacterized protein</fullName>
    </submittedName>
</protein>
<comment type="caution">
    <text evidence="1">The sequence shown here is derived from an EMBL/GenBank/DDBJ whole genome shotgun (WGS) entry which is preliminary data.</text>
</comment>
<dbReference type="EMBL" id="WMEU01000003">
    <property type="protein sequence ID" value="MYL53710.1"/>
    <property type="molecule type" value="Genomic_DNA"/>
</dbReference>
<accession>A0ACC7VHW5</accession>
<proteinExistence type="predicted"/>